<evidence type="ECO:0000313" key="10">
    <source>
        <dbReference type="RefSeq" id="XP_030758604.1"/>
    </source>
</evidence>
<feature type="disulfide bond" evidence="8">
    <location>
        <begin position="140"/>
        <end position="146"/>
    </location>
</feature>
<dbReference type="PANTHER" id="PTHR11195:SF13">
    <property type="entry name" value="INVERTEBRATE-TYPE LYSOZYME 2-RELATED"/>
    <property type="match status" value="1"/>
</dbReference>
<dbReference type="Pfam" id="PF05497">
    <property type="entry name" value="Destabilase"/>
    <property type="match status" value="1"/>
</dbReference>
<evidence type="ECO:0000256" key="6">
    <source>
        <dbReference type="ARBA" id="ARBA00023157"/>
    </source>
</evidence>
<accession>A0A6J2Y6B6</accession>
<dbReference type="OrthoDB" id="6331689at2759"/>
<organism evidence="9 10">
    <name type="scientific">Sitophilus oryzae</name>
    <name type="common">Rice weevil</name>
    <name type="synonym">Curculio oryzae</name>
    <dbReference type="NCBI Taxonomy" id="7048"/>
    <lineage>
        <taxon>Eukaryota</taxon>
        <taxon>Metazoa</taxon>
        <taxon>Ecdysozoa</taxon>
        <taxon>Arthropoda</taxon>
        <taxon>Hexapoda</taxon>
        <taxon>Insecta</taxon>
        <taxon>Pterygota</taxon>
        <taxon>Neoptera</taxon>
        <taxon>Endopterygota</taxon>
        <taxon>Coleoptera</taxon>
        <taxon>Polyphaga</taxon>
        <taxon>Cucujiformia</taxon>
        <taxon>Curculionidae</taxon>
        <taxon>Dryophthorinae</taxon>
        <taxon>Sitophilus</taxon>
    </lineage>
</organism>
<feature type="disulfide bond" evidence="8">
    <location>
        <begin position="91"/>
        <end position="97"/>
    </location>
</feature>
<dbReference type="InterPro" id="IPR008597">
    <property type="entry name" value="Invert_lysozyme"/>
</dbReference>
<dbReference type="RefSeq" id="XP_030758604.1">
    <property type="nucleotide sequence ID" value="XM_030902744.1"/>
</dbReference>
<dbReference type="GO" id="GO:0031640">
    <property type="term" value="P:killing of cells of another organism"/>
    <property type="evidence" value="ECO:0007669"/>
    <property type="project" value="UniProtKB-KW"/>
</dbReference>
<keyword evidence="4" id="KW-0081">Bacteriolytic enzyme</keyword>
<dbReference type="Proteomes" id="UP000504635">
    <property type="component" value="Unplaced"/>
</dbReference>
<dbReference type="CDD" id="cd16890">
    <property type="entry name" value="lyz_i"/>
    <property type="match status" value="1"/>
</dbReference>
<gene>
    <name evidence="10" type="primary">LOC115884241</name>
</gene>
<evidence type="ECO:0000256" key="4">
    <source>
        <dbReference type="ARBA" id="ARBA00022638"/>
    </source>
</evidence>
<dbReference type="GeneID" id="115884241"/>
<keyword evidence="7" id="KW-0326">Glycosidase</keyword>
<feature type="disulfide bond" evidence="8">
    <location>
        <begin position="86"/>
        <end position="170"/>
    </location>
</feature>
<dbReference type="Gene3D" id="1.10.530.10">
    <property type="match status" value="1"/>
</dbReference>
<keyword evidence="5" id="KW-0378">Hydrolase</keyword>
<name>A0A6J2Y6B6_SITOR</name>
<comment type="catalytic activity">
    <reaction evidence="1">
        <text>Hydrolysis of (1-&gt;4)-beta-linkages between N-acetylmuramic acid and N-acetyl-D-glucosamine residues in a peptidoglycan and between N-acetyl-D-glucosamine residues in chitodextrins.</text>
        <dbReference type="EC" id="3.2.1.17"/>
    </reaction>
</comment>
<dbReference type="FunFam" id="1.10.530.10:FF:000019">
    <property type="entry name" value="lysozyme"/>
    <property type="match status" value="1"/>
</dbReference>
<dbReference type="EC" id="3.2.1.17" evidence="2"/>
<evidence type="ECO:0000256" key="2">
    <source>
        <dbReference type="ARBA" id="ARBA00012732"/>
    </source>
</evidence>
<evidence type="ECO:0000256" key="3">
    <source>
        <dbReference type="ARBA" id="ARBA00022529"/>
    </source>
</evidence>
<keyword evidence="6 8" id="KW-1015">Disulfide bond</keyword>
<evidence type="ECO:0000256" key="1">
    <source>
        <dbReference type="ARBA" id="ARBA00000632"/>
    </source>
</evidence>
<feature type="disulfide bond" evidence="8">
    <location>
        <begin position="103"/>
        <end position="108"/>
    </location>
</feature>
<evidence type="ECO:0000256" key="8">
    <source>
        <dbReference type="PIRSR" id="PIRSR608597-3"/>
    </source>
</evidence>
<keyword evidence="3" id="KW-0929">Antimicrobial</keyword>
<dbReference type="GO" id="GO:0003796">
    <property type="term" value="F:lysozyme activity"/>
    <property type="evidence" value="ECO:0007669"/>
    <property type="project" value="UniProtKB-EC"/>
</dbReference>
<dbReference type="GO" id="GO:0042742">
    <property type="term" value="P:defense response to bacterium"/>
    <property type="evidence" value="ECO:0007669"/>
    <property type="project" value="UniProtKB-KW"/>
</dbReference>
<dbReference type="PROSITE" id="PS51909">
    <property type="entry name" value="LYSOZYME_I"/>
    <property type="match status" value="1"/>
</dbReference>
<protein>
    <recommendedName>
        <fullName evidence="2">lysozyme</fullName>
        <ecNumber evidence="2">3.2.1.17</ecNumber>
    </recommendedName>
</protein>
<dbReference type="PANTHER" id="PTHR11195">
    <property type="entry name" value="DESTABILASE-RELATED"/>
    <property type="match status" value="1"/>
</dbReference>
<evidence type="ECO:0000256" key="7">
    <source>
        <dbReference type="ARBA" id="ARBA00023295"/>
    </source>
</evidence>
<evidence type="ECO:0000313" key="9">
    <source>
        <dbReference type="Proteomes" id="UP000504635"/>
    </source>
</evidence>
<evidence type="ECO:0000256" key="5">
    <source>
        <dbReference type="ARBA" id="ARBA00022801"/>
    </source>
</evidence>
<keyword evidence="9" id="KW-1185">Reference proteome</keyword>
<dbReference type="InParanoid" id="A0A6J2Y6B6"/>
<dbReference type="KEGG" id="soy:115884241"/>
<dbReference type="AlphaFoldDB" id="A0A6J2Y6B6"/>
<proteinExistence type="predicted"/>
<reference evidence="10" key="1">
    <citation type="submission" date="2025-08" db="UniProtKB">
        <authorList>
            <consortium name="RefSeq"/>
        </authorList>
    </citation>
    <scope>IDENTIFICATION</scope>
    <source>
        <tissue evidence="10">Gonads</tissue>
    </source>
</reference>
<sequence length="209" mass="23753">MKDLPRHHLVKTKSFPGDLLLRLALLQCPPMSTSRVGLLAAGAPSRTARCLYLLPKTEKKHCFVTIYPFAEFLEPLLRLPNLHRQCMRCLCHVATECDLTRGCVKGYCGPYKISKIYWKDASEVTLPDDDKERAGAYEDCALSYQCAQRIVLNYIAKYGRDCNNDGVTDCDDYMMINFNGGYQCHPPLNRSEAGVGWLQRYKACNPKLY</sequence>